<evidence type="ECO:0000256" key="9">
    <source>
        <dbReference type="ARBA" id="ARBA00023268"/>
    </source>
</evidence>
<dbReference type="Proteomes" id="UP001295463">
    <property type="component" value="Chromosome"/>
</dbReference>
<accession>A0ABM9D531</accession>
<evidence type="ECO:0000313" key="16">
    <source>
        <dbReference type="Proteomes" id="UP001295463"/>
    </source>
</evidence>
<dbReference type="NCBIfam" id="TIGR02198">
    <property type="entry name" value="rfaE_dom_I"/>
    <property type="match status" value="1"/>
</dbReference>
<dbReference type="NCBIfam" id="NF008454">
    <property type="entry name" value="PRK11316.1"/>
    <property type="match status" value="1"/>
</dbReference>
<comment type="function">
    <text evidence="1 12">Catalyzes the phosphorylation of D-glycero-D-manno-heptose 7-phosphate at the C-1 position to selectively form D-glycero-beta-D-manno-heptose-1,7-bisphosphate.</text>
</comment>
<feature type="binding site" evidence="12">
    <location>
        <begin position="205"/>
        <end position="208"/>
    </location>
    <ligand>
        <name>ATP</name>
        <dbReference type="ChEBI" id="CHEBI:30616"/>
    </ligand>
</feature>
<feature type="domain" description="Cytidyltransferase-like" evidence="14">
    <location>
        <begin position="356"/>
        <end position="449"/>
    </location>
</feature>
<evidence type="ECO:0000256" key="3">
    <source>
        <dbReference type="ARBA" id="ARBA00004713"/>
    </source>
</evidence>
<comment type="catalytic activity">
    <reaction evidence="12">
        <text>D-glycero-beta-D-manno-heptose 7-phosphate + ATP = D-glycero-beta-D-manno-heptose 1,7-bisphosphate + ADP + H(+)</text>
        <dbReference type="Rhea" id="RHEA:27473"/>
        <dbReference type="ChEBI" id="CHEBI:15378"/>
        <dbReference type="ChEBI" id="CHEBI:30616"/>
        <dbReference type="ChEBI" id="CHEBI:60204"/>
        <dbReference type="ChEBI" id="CHEBI:60208"/>
        <dbReference type="ChEBI" id="CHEBI:456216"/>
        <dbReference type="EC" id="2.7.1.167"/>
    </reaction>
</comment>
<dbReference type="GO" id="GO:0033785">
    <property type="term" value="F:heptose 7-phosphate kinase activity"/>
    <property type="evidence" value="ECO:0007669"/>
    <property type="project" value="UniProtKB-EC"/>
</dbReference>
<dbReference type="PANTHER" id="PTHR46969">
    <property type="entry name" value="BIFUNCTIONAL PROTEIN HLDE"/>
    <property type="match status" value="1"/>
</dbReference>
<dbReference type="PANTHER" id="PTHR46969:SF1">
    <property type="entry name" value="BIFUNCTIONAL PROTEIN HLDE"/>
    <property type="match status" value="1"/>
</dbReference>
<keyword evidence="6 12" id="KW-0547">Nucleotide-binding</keyword>
<dbReference type="Pfam" id="PF00294">
    <property type="entry name" value="PfkB"/>
    <property type="match status" value="1"/>
</dbReference>
<dbReference type="Gene3D" id="3.40.50.620">
    <property type="entry name" value="HUPs"/>
    <property type="match status" value="1"/>
</dbReference>
<dbReference type="InterPro" id="IPR011611">
    <property type="entry name" value="PfkB_dom"/>
</dbReference>
<dbReference type="EMBL" id="OW150024">
    <property type="protein sequence ID" value="CAH2030347.1"/>
    <property type="molecule type" value="Genomic_DNA"/>
</dbReference>
<reference evidence="15 16" key="1">
    <citation type="submission" date="2022-03" db="EMBL/GenBank/DDBJ databases">
        <authorList>
            <person name="Koch H."/>
        </authorList>
    </citation>
    <scope>NUCLEOTIDE SEQUENCE [LARGE SCALE GENOMIC DNA]</scope>
    <source>
        <strain evidence="15 16">G1</strain>
    </source>
</reference>
<dbReference type="InterPro" id="IPR002173">
    <property type="entry name" value="Carboh/pur_kinase_PfkB_CS"/>
</dbReference>
<dbReference type="InterPro" id="IPR029056">
    <property type="entry name" value="Ribokinase-like"/>
</dbReference>
<evidence type="ECO:0000313" key="15">
    <source>
        <dbReference type="EMBL" id="CAH2030347.1"/>
    </source>
</evidence>
<dbReference type="EC" id="2.7.7.70" evidence="12"/>
<dbReference type="RefSeq" id="WP_305731287.1">
    <property type="nucleotide sequence ID" value="NZ_OW150024.1"/>
</dbReference>
<comment type="pathway">
    <text evidence="3">Bacterial outer membrane biogenesis; LPS core biosynthesis.</text>
</comment>
<dbReference type="CDD" id="cd01172">
    <property type="entry name" value="RfaE_like"/>
    <property type="match status" value="1"/>
</dbReference>
<feature type="region of interest" description="Ribokinase" evidence="12">
    <location>
        <begin position="1"/>
        <end position="328"/>
    </location>
</feature>
<evidence type="ECO:0000256" key="8">
    <source>
        <dbReference type="ARBA" id="ARBA00022840"/>
    </source>
</evidence>
<evidence type="ECO:0000256" key="7">
    <source>
        <dbReference type="ARBA" id="ARBA00022777"/>
    </source>
</evidence>
<comment type="similarity">
    <text evidence="12">In the C-terminal section; belongs to the cytidylyltransferase family.</text>
</comment>
<comment type="pathway">
    <text evidence="12">Nucleotide-sugar biosynthesis; ADP-L-glycero-beta-D-manno-heptose biosynthesis; ADP-L-glycero-beta-D-manno-heptose from D-glycero-beta-D-manno-heptose 7-phosphate: step 3/4.</text>
</comment>
<dbReference type="EC" id="2.7.1.167" evidence="12"/>
<comment type="similarity">
    <text evidence="12">In the N-terminal section; belongs to the carbohydrate kinase PfkB family.</text>
</comment>
<evidence type="ECO:0000256" key="1">
    <source>
        <dbReference type="ARBA" id="ARBA00002319"/>
    </source>
</evidence>
<keyword evidence="9 12" id="KW-0511">Multifunctional enzyme</keyword>
<evidence type="ECO:0000256" key="4">
    <source>
        <dbReference type="ARBA" id="ARBA00022679"/>
    </source>
</evidence>
<keyword evidence="5 12" id="KW-0548">Nucleotidyltransferase</keyword>
<feature type="domain" description="Carbohydrate kinase PfkB" evidence="13">
    <location>
        <begin position="18"/>
        <end position="315"/>
    </location>
</feature>
<evidence type="ECO:0000256" key="6">
    <source>
        <dbReference type="ARBA" id="ARBA00022741"/>
    </source>
</evidence>
<evidence type="ECO:0000256" key="12">
    <source>
        <dbReference type="HAMAP-Rule" id="MF_01603"/>
    </source>
</evidence>
<comment type="function">
    <text evidence="2 12">Catalyzes the ADP transfer from ATP to D-glycero-beta-D-manno-heptose 1-phosphate, yielding ADP-D-glycero-beta-D-manno-heptose.</text>
</comment>
<sequence length="500" mass="53935">MDRQTLEALFQRAGSFRCLVVGDLMLDEYLWGTTERISPEAPVQVVDVQREDLRLGGAGNVANNLRALGCQVSLASVIGADDNGEALLRELTERQIVVNGVFREPGRRTCRKTRIVAAHQQILRIDRETRTSLSPLLESELCTWLKEQVGAFDVVLVSDYLKGVLTPAVLAAVVSTARSRHIPVLVDPKGTDYSRYRGATVLTPNRKEAEAAAGLAIHDDVTLGRAAETIMGKVGLDNLLITRSEAGMSLFSGSGRTVHIPTVAREVFDVTGAGDTVLATLACGVAGGMDLVDAARLANTAAGIAVAKLGTSVVTPAEIVDVVALTHRDSDAKIKDRTVLAALLEQARRNGKRVVFTNGCFDLLHAGHVKYLQAARRLGDLLILGLNSDASVRRLKGPKRPLIGEEERSHLLAALGCIDYVCLFDEDTPLELISLLKPHILVKGGDYTPENVVGRELVEANGGRVELIPFVDGKSTTNLIEKVLERYAEANEETVPAHRT</sequence>
<dbReference type="SUPFAM" id="SSF52374">
    <property type="entry name" value="Nucleotidylyl transferase"/>
    <property type="match status" value="1"/>
</dbReference>
<gene>
    <name evidence="12 15" type="primary">hldE</name>
    <name evidence="15" type="ORF">GEAMG1_0530</name>
</gene>
<comment type="catalytic activity">
    <reaction evidence="11 12">
        <text>D-glycero-beta-D-manno-heptose 1-phosphate + ATP + H(+) = ADP-D-glycero-beta-D-manno-heptose + diphosphate</text>
        <dbReference type="Rhea" id="RHEA:27465"/>
        <dbReference type="ChEBI" id="CHEBI:15378"/>
        <dbReference type="ChEBI" id="CHEBI:30616"/>
        <dbReference type="ChEBI" id="CHEBI:33019"/>
        <dbReference type="ChEBI" id="CHEBI:59967"/>
        <dbReference type="ChEBI" id="CHEBI:61593"/>
        <dbReference type="EC" id="2.7.7.70"/>
    </reaction>
</comment>
<name>A0ABM9D531_9BACT</name>
<dbReference type="PROSITE" id="PS00583">
    <property type="entry name" value="PFKB_KINASES_1"/>
    <property type="match status" value="1"/>
</dbReference>
<protein>
    <recommendedName>
        <fullName evidence="12">Bifunctional protein HldE</fullName>
    </recommendedName>
    <domain>
        <recommendedName>
            <fullName evidence="12">D-beta-D-heptose 7-phosphate kinase</fullName>
            <ecNumber evidence="12">2.7.1.167</ecNumber>
        </recommendedName>
        <alternativeName>
            <fullName evidence="12">D-beta-D-heptose 7-phosphotransferase</fullName>
        </alternativeName>
        <alternativeName>
            <fullName evidence="12">D-glycero-beta-D-manno-heptose-7-phosphate kinase</fullName>
        </alternativeName>
    </domain>
    <domain>
        <recommendedName>
            <fullName evidence="12">D-beta-D-heptose 1-phosphate adenylyltransferase</fullName>
            <ecNumber evidence="12">2.7.7.70</ecNumber>
        </recommendedName>
        <alternativeName>
            <fullName evidence="12">D-glycero-beta-D-manno-heptose 1-phosphate adenylyltransferase</fullName>
        </alternativeName>
    </domain>
</protein>
<dbReference type="NCBIfam" id="TIGR00125">
    <property type="entry name" value="cyt_tran_rel"/>
    <property type="match status" value="1"/>
</dbReference>
<dbReference type="InterPro" id="IPR011914">
    <property type="entry name" value="RfaE_dom_II"/>
</dbReference>
<comment type="subunit">
    <text evidence="12">Homodimer.</text>
</comment>
<evidence type="ECO:0000259" key="14">
    <source>
        <dbReference type="Pfam" id="PF01467"/>
    </source>
</evidence>
<dbReference type="SUPFAM" id="SSF53613">
    <property type="entry name" value="Ribokinase-like"/>
    <property type="match status" value="1"/>
</dbReference>
<evidence type="ECO:0000256" key="2">
    <source>
        <dbReference type="ARBA" id="ARBA00003753"/>
    </source>
</evidence>
<keyword evidence="10 12" id="KW-0119">Carbohydrate metabolism</keyword>
<dbReference type="Pfam" id="PF01467">
    <property type="entry name" value="CTP_transf_like"/>
    <property type="match status" value="1"/>
</dbReference>
<feature type="region of interest" description="Cytidylyltransferase" evidence="12">
    <location>
        <begin position="356"/>
        <end position="500"/>
    </location>
</feature>
<evidence type="ECO:0000256" key="5">
    <source>
        <dbReference type="ARBA" id="ARBA00022695"/>
    </source>
</evidence>
<organism evidence="15 16">
    <name type="scientific">Trichlorobacter ammonificans</name>
    <dbReference type="NCBI Taxonomy" id="2916410"/>
    <lineage>
        <taxon>Bacteria</taxon>
        <taxon>Pseudomonadati</taxon>
        <taxon>Thermodesulfobacteriota</taxon>
        <taxon>Desulfuromonadia</taxon>
        <taxon>Geobacterales</taxon>
        <taxon>Geobacteraceae</taxon>
        <taxon>Trichlorobacter</taxon>
    </lineage>
</organism>
<proteinExistence type="inferred from homology"/>
<evidence type="ECO:0000256" key="11">
    <source>
        <dbReference type="ARBA" id="ARBA00047428"/>
    </source>
</evidence>
<dbReference type="InterPro" id="IPR004821">
    <property type="entry name" value="Cyt_trans-like"/>
</dbReference>
<dbReference type="GO" id="GO:0016779">
    <property type="term" value="F:nucleotidyltransferase activity"/>
    <property type="evidence" value="ECO:0007669"/>
    <property type="project" value="UniProtKB-KW"/>
</dbReference>
<feature type="active site" evidence="12">
    <location>
        <position position="275"/>
    </location>
</feature>
<evidence type="ECO:0000256" key="10">
    <source>
        <dbReference type="ARBA" id="ARBA00023277"/>
    </source>
</evidence>
<keyword evidence="4 12" id="KW-0808">Transferase</keyword>
<keyword evidence="16" id="KW-1185">Reference proteome</keyword>
<keyword evidence="8 12" id="KW-0067">ATP-binding</keyword>
<dbReference type="InterPro" id="IPR023030">
    <property type="entry name" value="Bifunc_HldE"/>
</dbReference>
<dbReference type="InterPro" id="IPR011913">
    <property type="entry name" value="RfaE_dom_I"/>
</dbReference>
<dbReference type="HAMAP" id="MF_01603">
    <property type="entry name" value="HldE"/>
    <property type="match status" value="1"/>
</dbReference>
<keyword evidence="7 12" id="KW-0418">Kinase</keyword>
<evidence type="ECO:0000259" key="13">
    <source>
        <dbReference type="Pfam" id="PF00294"/>
    </source>
</evidence>
<dbReference type="InterPro" id="IPR014729">
    <property type="entry name" value="Rossmann-like_a/b/a_fold"/>
</dbReference>
<dbReference type="Gene3D" id="3.40.1190.20">
    <property type="match status" value="1"/>
</dbReference>
<comment type="pathway">
    <text evidence="12">Nucleotide-sugar biosynthesis; ADP-L-glycero-beta-D-manno-heptose biosynthesis; ADP-L-glycero-beta-D-manno-heptose from D-glycero-beta-D-manno-heptose 7-phosphate: step 1/4.</text>
</comment>
<dbReference type="NCBIfam" id="TIGR02199">
    <property type="entry name" value="rfaE_dom_II"/>
    <property type="match status" value="1"/>
</dbReference>